<evidence type="ECO:0000313" key="7">
    <source>
        <dbReference type="Proteomes" id="UP001177597"/>
    </source>
</evidence>
<organism evidence="6 7">
    <name type="scientific">Arsenophonus nasoniae</name>
    <name type="common">son-killer infecting Nasonia vitripennis</name>
    <dbReference type="NCBI Taxonomy" id="638"/>
    <lineage>
        <taxon>Bacteria</taxon>
        <taxon>Pseudomonadati</taxon>
        <taxon>Pseudomonadota</taxon>
        <taxon>Gammaproteobacteria</taxon>
        <taxon>Enterobacterales</taxon>
        <taxon>Morganellaceae</taxon>
        <taxon>Arsenophonus</taxon>
    </lineage>
</organism>
<accession>A0AA95K2D6</accession>
<keyword evidence="2 5" id="KW-0812">Transmembrane</keyword>
<dbReference type="GO" id="GO:0016020">
    <property type="term" value="C:membrane"/>
    <property type="evidence" value="ECO:0007669"/>
    <property type="project" value="UniProtKB-SubCell"/>
</dbReference>
<feature type="transmembrane region" description="Helical" evidence="5">
    <location>
        <begin position="18"/>
        <end position="41"/>
    </location>
</feature>
<keyword evidence="4 5" id="KW-0472">Membrane</keyword>
<dbReference type="InterPro" id="IPR007792">
    <property type="entry name" value="T4SS_VirB3/TrbD/AvhB"/>
</dbReference>
<keyword evidence="3 5" id="KW-1133">Transmembrane helix</keyword>
<name>A0AA95K2D6_9GAMM</name>
<evidence type="ECO:0000313" key="6">
    <source>
        <dbReference type="EMBL" id="WGL94005.1"/>
    </source>
</evidence>
<feature type="transmembrane region" description="Helical" evidence="5">
    <location>
        <begin position="47"/>
        <end position="69"/>
    </location>
</feature>
<dbReference type="EMBL" id="CP123494">
    <property type="protein sequence ID" value="WGL94005.1"/>
    <property type="molecule type" value="Genomic_DNA"/>
</dbReference>
<proteinExistence type="predicted"/>
<gene>
    <name evidence="6" type="ORF">QE207_01290</name>
</gene>
<dbReference type="Proteomes" id="UP001177597">
    <property type="component" value="Plasmid paIh4"/>
</dbReference>
<dbReference type="Pfam" id="PF05101">
    <property type="entry name" value="VirB3"/>
    <property type="match status" value="1"/>
</dbReference>
<dbReference type="AlphaFoldDB" id="A0AA95K2D6"/>
<evidence type="ECO:0000256" key="1">
    <source>
        <dbReference type="ARBA" id="ARBA00004370"/>
    </source>
</evidence>
<dbReference type="RefSeq" id="WP_280628426.1">
    <property type="nucleotide sequence ID" value="NZ_CP123494.1"/>
</dbReference>
<geneLocation type="plasmid" evidence="6 7">
    <name>paIh4</name>
</geneLocation>
<evidence type="ECO:0000256" key="5">
    <source>
        <dbReference type="SAM" id="Phobius"/>
    </source>
</evidence>
<keyword evidence="6" id="KW-0614">Plasmid</keyword>
<comment type="subcellular location">
    <subcellularLocation>
        <location evidence="1">Membrane</location>
    </subcellularLocation>
</comment>
<sequence length="123" mass="14191">MHTQANLSFDSHNAMARVAMFCGIPLFPLIFLVIGAAVGLFSGVYFFGWWGLGFSFPFLGGICGMRMLCSRDDKAIRRYFFHRKRQRLNKAYGRHLVITPRTLQWREKYVRRLVKKNLLAGAS</sequence>
<evidence type="ECO:0000256" key="4">
    <source>
        <dbReference type="ARBA" id="ARBA00023136"/>
    </source>
</evidence>
<evidence type="ECO:0000256" key="2">
    <source>
        <dbReference type="ARBA" id="ARBA00022692"/>
    </source>
</evidence>
<evidence type="ECO:0000256" key="3">
    <source>
        <dbReference type="ARBA" id="ARBA00022989"/>
    </source>
</evidence>
<protein>
    <submittedName>
        <fullName evidence="6">VirB3 family type IV secretion system protein</fullName>
    </submittedName>
</protein>
<reference evidence="6" key="1">
    <citation type="submission" date="2023-04" db="EMBL/GenBank/DDBJ databases">
        <title>Genome dynamics across the evolutionary transition to endosymbiosis.</title>
        <authorList>
            <person name="Siozios S."/>
            <person name="Nadal-Jimenez P."/>
            <person name="Azagi T."/>
            <person name="Sprong H."/>
            <person name="Frost C.L."/>
            <person name="Parratt S.R."/>
            <person name="Taylor G."/>
            <person name="Brettell L."/>
            <person name="Lew K.C."/>
            <person name="Croft L."/>
            <person name="King K.C."/>
            <person name="Brockhurst M.A."/>
            <person name="Hypsa V."/>
            <person name="Novakova E."/>
            <person name="Darby A.C."/>
            <person name="Hurst G.D.D."/>
        </authorList>
    </citation>
    <scope>NUCLEOTIDE SEQUENCE</scope>
    <source>
        <strain evidence="6">AIh</strain>
        <plasmid evidence="6">paIh4</plasmid>
    </source>
</reference>